<keyword evidence="7 8" id="KW-0472">Membrane</keyword>
<evidence type="ECO:0000256" key="8">
    <source>
        <dbReference type="SAM" id="Phobius"/>
    </source>
</evidence>
<dbReference type="PROSITE" id="PS50893">
    <property type="entry name" value="ABC_TRANSPORTER_2"/>
    <property type="match status" value="1"/>
</dbReference>
<sequence length="602" mass="67917">MRLIKLLKTAKGLYGWLIFIIIVVMFNRFTYSYVPLFTQYIIDILDIGTSTANLPKFMLDIFSKGESIIQIIMIVAVAMVLYQALRFSLLFVEEYAQGRFSENLSKRLRDRLYNHIQSLDYSFHNNADTGDLVQRVTSDIEAMSGFLSSRLPEFFRLMATITFGAIQIYAISPTMVFIALGMVPISAVTSIWYFKKVDKSFKVIEETEAKMMTVIQENLSGSRIVRAFANEKFEIDKLEKQNKLYSDQFLHFQTVSSRYWGFSDMVAITQYLVTIVIGVIFVRENMVITGGQIIAVLMLLGMLIWPIRGLGRMIGDFGRTLVATHRIYELLEKPSEFTVNGTQTPAIKGEIEFRDVHFKFKDGNNNLLNGVSFHVKPGQTVAIIGRTGSGKTTIINLLSRMLETTSGDIFMDGVSIKEIEKHHLRKHMGIVLQDPFLFSKTVYDNIAISNPSVEKSNVYKAAQIAAIEKDIATFEKGYDTVVGERGTTLSGGQKQRVAIARILVAEKPILVFDDSLSAVDTETDMMIRSALKTKDSKSTTLIITHRITTAKEADLIIVLENGTVSDIGTHQTLKDKPGLYQKLWHIQGELEAEFMKLIEEAK</sequence>
<dbReference type="PANTHER" id="PTHR43394:SF1">
    <property type="entry name" value="ATP-BINDING CASSETTE SUB-FAMILY B MEMBER 10, MITOCHONDRIAL"/>
    <property type="match status" value="1"/>
</dbReference>
<feature type="transmembrane region" description="Helical" evidence="8">
    <location>
        <begin position="68"/>
        <end position="92"/>
    </location>
</feature>
<dbReference type="Proteomes" id="UP001209076">
    <property type="component" value="Unassembled WGS sequence"/>
</dbReference>
<accession>A0ABT2PXD0</accession>
<dbReference type="SUPFAM" id="SSF90123">
    <property type="entry name" value="ABC transporter transmembrane region"/>
    <property type="match status" value="1"/>
</dbReference>
<dbReference type="InterPro" id="IPR011527">
    <property type="entry name" value="ABC1_TM_dom"/>
</dbReference>
<dbReference type="SUPFAM" id="SSF52540">
    <property type="entry name" value="P-loop containing nucleoside triphosphate hydrolases"/>
    <property type="match status" value="1"/>
</dbReference>
<dbReference type="InterPro" id="IPR017871">
    <property type="entry name" value="ABC_transporter-like_CS"/>
</dbReference>
<dbReference type="Gene3D" id="3.40.50.300">
    <property type="entry name" value="P-loop containing nucleotide triphosphate hydrolases"/>
    <property type="match status" value="1"/>
</dbReference>
<dbReference type="RefSeq" id="WP_262095602.1">
    <property type="nucleotide sequence ID" value="NZ_JAOEGN010000002.1"/>
</dbReference>
<comment type="subcellular location">
    <subcellularLocation>
        <location evidence="1">Cell membrane</location>
        <topology evidence="1">Multi-pass membrane protein</topology>
    </subcellularLocation>
</comment>
<evidence type="ECO:0000256" key="2">
    <source>
        <dbReference type="ARBA" id="ARBA00005417"/>
    </source>
</evidence>
<evidence type="ECO:0000256" key="3">
    <source>
        <dbReference type="ARBA" id="ARBA00022692"/>
    </source>
</evidence>
<evidence type="ECO:0000256" key="6">
    <source>
        <dbReference type="ARBA" id="ARBA00022989"/>
    </source>
</evidence>
<dbReference type="InterPro" id="IPR036640">
    <property type="entry name" value="ABC1_TM_sf"/>
</dbReference>
<proteinExistence type="inferred from homology"/>
<evidence type="ECO:0000313" key="12">
    <source>
        <dbReference type="Proteomes" id="UP001209076"/>
    </source>
</evidence>
<keyword evidence="6 8" id="KW-1133">Transmembrane helix</keyword>
<feature type="domain" description="ABC transmembrane type-1" evidence="10">
    <location>
        <begin position="18"/>
        <end position="319"/>
    </location>
</feature>
<dbReference type="GO" id="GO:0005524">
    <property type="term" value="F:ATP binding"/>
    <property type="evidence" value="ECO:0007669"/>
    <property type="project" value="UniProtKB-KW"/>
</dbReference>
<keyword evidence="4" id="KW-0547">Nucleotide-binding</keyword>
<reference evidence="12" key="1">
    <citation type="submission" date="2023-07" db="EMBL/GenBank/DDBJ databases">
        <title>Novel Mycoplasma species identified in domestic and wild animals.</title>
        <authorList>
            <person name="Volokhov D.V."/>
            <person name="Furtak V.A."/>
            <person name="Zagorodnyaya T.A."/>
        </authorList>
    </citation>
    <scope>NUCLEOTIDE SEQUENCE [LARGE SCALE GENOMIC DNA]</scope>
    <source>
        <strain evidence="12">92-19</strain>
    </source>
</reference>
<feature type="transmembrane region" description="Helical" evidence="8">
    <location>
        <begin position="287"/>
        <end position="305"/>
    </location>
</feature>
<dbReference type="InterPro" id="IPR003593">
    <property type="entry name" value="AAA+_ATPase"/>
</dbReference>
<keyword evidence="3 8" id="KW-0812">Transmembrane</keyword>
<gene>
    <name evidence="11" type="ORF">N7603_01750</name>
</gene>
<dbReference type="Pfam" id="PF00664">
    <property type="entry name" value="ABC_membrane"/>
    <property type="match status" value="1"/>
</dbReference>
<dbReference type="PROSITE" id="PS00211">
    <property type="entry name" value="ABC_TRANSPORTER_1"/>
    <property type="match status" value="1"/>
</dbReference>
<evidence type="ECO:0000256" key="5">
    <source>
        <dbReference type="ARBA" id="ARBA00022840"/>
    </source>
</evidence>
<dbReference type="InterPro" id="IPR003439">
    <property type="entry name" value="ABC_transporter-like_ATP-bd"/>
</dbReference>
<feature type="transmembrane region" description="Helical" evidence="8">
    <location>
        <begin position="12"/>
        <end position="31"/>
    </location>
</feature>
<evidence type="ECO:0000259" key="9">
    <source>
        <dbReference type="PROSITE" id="PS50893"/>
    </source>
</evidence>
<evidence type="ECO:0000313" key="11">
    <source>
        <dbReference type="EMBL" id="MCU0104377.1"/>
    </source>
</evidence>
<feature type="domain" description="ABC transporter" evidence="9">
    <location>
        <begin position="351"/>
        <end position="586"/>
    </location>
</feature>
<comment type="caution">
    <text evidence="11">The sequence shown here is derived from an EMBL/GenBank/DDBJ whole genome shotgun (WGS) entry which is preliminary data.</text>
</comment>
<comment type="similarity">
    <text evidence="2">Belongs to the ABC transporter superfamily.</text>
</comment>
<keyword evidence="12" id="KW-1185">Reference proteome</keyword>
<dbReference type="PANTHER" id="PTHR43394">
    <property type="entry name" value="ATP-DEPENDENT PERMEASE MDL1, MITOCHONDRIAL"/>
    <property type="match status" value="1"/>
</dbReference>
<evidence type="ECO:0000256" key="1">
    <source>
        <dbReference type="ARBA" id="ARBA00004651"/>
    </source>
</evidence>
<evidence type="ECO:0000256" key="7">
    <source>
        <dbReference type="ARBA" id="ARBA00023136"/>
    </source>
</evidence>
<feature type="transmembrane region" description="Helical" evidence="8">
    <location>
        <begin position="259"/>
        <end position="281"/>
    </location>
</feature>
<dbReference type="InterPro" id="IPR039421">
    <property type="entry name" value="Type_1_exporter"/>
</dbReference>
<evidence type="ECO:0000259" key="10">
    <source>
        <dbReference type="PROSITE" id="PS50929"/>
    </source>
</evidence>
<dbReference type="PROSITE" id="PS50929">
    <property type="entry name" value="ABC_TM1F"/>
    <property type="match status" value="1"/>
</dbReference>
<protein>
    <submittedName>
        <fullName evidence="11">ABC transporter ATP-binding protein/permease</fullName>
    </submittedName>
</protein>
<dbReference type="Pfam" id="PF00005">
    <property type="entry name" value="ABC_tran"/>
    <property type="match status" value="1"/>
</dbReference>
<dbReference type="EMBL" id="JAOEGN010000002">
    <property type="protein sequence ID" value="MCU0104377.1"/>
    <property type="molecule type" value="Genomic_DNA"/>
</dbReference>
<name>A0ABT2PXD0_9MOLU</name>
<keyword evidence="5 11" id="KW-0067">ATP-binding</keyword>
<dbReference type="InterPro" id="IPR027417">
    <property type="entry name" value="P-loop_NTPase"/>
</dbReference>
<dbReference type="CDD" id="cd18542">
    <property type="entry name" value="ABC_6TM_YknU_like"/>
    <property type="match status" value="1"/>
</dbReference>
<evidence type="ECO:0000256" key="4">
    <source>
        <dbReference type="ARBA" id="ARBA00022741"/>
    </source>
</evidence>
<dbReference type="SMART" id="SM00382">
    <property type="entry name" value="AAA"/>
    <property type="match status" value="1"/>
</dbReference>
<organism evidence="11 12">
    <name type="scientific">Paracholeplasma vituli</name>
    <dbReference type="NCBI Taxonomy" id="69473"/>
    <lineage>
        <taxon>Bacteria</taxon>
        <taxon>Bacillati</taxon>
        <taxon>Mycoplasmatota</taxon>
        <taxon>Mollicutes</taxon>
        <taxon>Acholeplasmatales</taxon>
        <taxon>Acholeplasmataceae</taxon>
        <taxon>Paracholeplasma</taxon>
    </lineage>
</organism>
<dbReference type="Gene3D" id="1.20.1560.10">
    <property type="entry name" value="ABC transporter type 1, transmembrane domain"/>
    <property type="match status" value="1"/>
</dbReference>